<feature type="domain" description="FAD-binding FR-type" evidence="7">
    <location>
        <begin position="56"/>
        <end position="156"/>
    </location>
</feature>
<name>A0A834XK71_APHGI</name>
<evidence type="ECO:0000256" key="6">
    <source>
        <dbReference type="PIRSR" id="PIRSR601834-1"/>
    </source>
</evidence>
<evidence type="ECO:0000313" key="8">
    <source>
        <dbReference type="EMBL" id="KAF7987501.1"/>
    </source>
</evidence>
<dbReference type="InterPro" id="IPR008333">
    <property type="entry name" value="Cbr1-like_FAD-bd_dom"/>
</dbReference>
<comment type="caution">
    <text evidence="8">The sequence shown here is derived from an EMBL/GenBank/DDBJ whole genome shotgun (WGS) entry which is preliminary data.</text>
</comment>
<dbReference type="PANTHER" id="PTHR19370">
    <property type="entry name" value="NADH-CYTOCHROME B5 REDUCTASE"/>
    <property type="match status" value="1"/>
</dbReference>
<dbReference type="CDD" id="cd06183">
    <property type="entry name" value="cyt_b5_reduct_like"/>
    <property type="match status" value="1"/>
</dbReference>
<feature type="binding site" evidence="6">
    <location>
        <position position="107"/>
    </location>
    <ligand>
        <name>FAD</name>
        <dbReference type="ChEBI" id="CHEBI:57692"/>
    </ligand>
</feature>
<dbReference type="InterPro" id="IPR019180">
    <property type="entry name" value="Oxidoreductase-like_N"/>
</dbReference>
<feature type="binding site" evidence="6">
    <location>
        <position position="122"/>
    </location>
    <ligand>
        <name>FAD</name>
        <dbReference type="ChEBI" id="CHEBI:57692"/>
    </ligand>
</feature>
<dbReference type="SUPFAM" id="SSF63380">
    <property type="entry name" value="Riboflavin synthase domain-like"/>
    <property type="match status" value="1"/>
</dbReference>
<dbReference type="PROSITE" id="PS51384">
    <property type="entry name" value="FAD_FR"/>
    <property type="match status" value="1"/>
</dbReference>
<dbReference type="PANTHER" id="PTHR19370:SF184">
    <property type="entry name" value="NADH-CYTOCHROME B5 REDUCTASE-LIKE"/>
    <property type="match status" value="1"/>
</dbReference>
<dbReference type="Gene3D" id="3.40.50.80">
    <property type="entry name" value="Nucleotide-binding domain of ferredoxin-NADP reductase (FNR) module"/>
    <property type="match status" value="1"/>
</dbReference>
<sequence>MCDDDNDDRPKTPLQDDCCKNDCNPCIFDVHRDILKRWENNKSYKLGQRKNILLQTAYKLFKVSKIFDINDDYVMISLTAKENVNDDEVILLKPGQHIMLSCFSCTRPFTPISWNNKDLNILVRIYNTSLFTNKLKNLSIGDEIKVRGPYGNFEYKKNSYKNIIMFGIGSGIAALYPIAKNIIDDESEESRINLIAGFSSVDQIPMKQELKLLTDYWNFQCTIYLTNWNENPLKTINGIKLISGKINEIIVKKVLENNIPNNTLILICGNKDFNNSMEIFINKFGYDNYHVFK</sequence>
<dbReference type="Gene3D" id="2.40.30.10">
    <property type="entry name" value="Translation factors"/>
    <property type="match status" value="1"/>
</dbReference>
<dbReference type="Proteomes" id="UP000639338">
    <property type="component" value="Unassembled WGS sequence"/>
</dbReference>
<dbReference type="Pfam" id="PF00970">
    <property type="entry name" value="FAD_binding_6"/>
    <property type="match status" value="1"/>
</dbReference>
<evidence type="ECO:0000313" key="9">
    <source>
        <dbReference type="Proteomes" id="UP000639338"/>
    </source>
</evidence>
<dbReference type="Pfam" id="PF00175">
    <property type="entry name" value="NAD_binding_1"/>
    <property type="match status" value="1"/>
</dbReference>
<evidence type="ECO:0000259" key="7">
    <source>
        <dbReference type="PROSITE" id="PS51384"/>
    </source>
</evidence>
<dbReference type="EMBL" id="JACMRX010000006">
    <property type="protein sequence ID" value="KAF7987501.1"/>
    <property type="molecule type" value="Genomic_DNA"/>
</dbReference>
<comment type="cofactor">
    <cofactor evidence="1 6">
        <name>FAD</name>
        <dbReference type="ChEBI" id="CHEBI:57692"/>
    </cofactor>
</comment>
<gene>
    <name evidence="8" type="ORF">HCN44_003263</name>
</gene>
<organism evidence="8 9">
    <name type="scientific">Aphidius gifuensis</name>
    <name type="common">Parasitoid wasp</name>
    <dbReference type="NCBI Taxonomy" id="684658"/>
    <lineage>
        <taxon>Eukaryota</taxon>
        <taxon>Metazoa</taxon>
        <taxon>Ecdysozoa</taxon>
        <taxon>Arthropoda</taxon>
        <taxon>Hexapoda</taxon>
        <taxon>Insecta</taxon>
        <taxon>Pterygota</taxon>
        <taxon>Neoptera</taxon>
        <taxon>Endopterygota</taxon>
        <taxon>Hymenoptera</taxon>
        <taxon>Apocrita</taxon>
        <taxon>Ichneumonoidea</taxon>
        <taxon>Braconidae</taxon>
        <taxon>Aphidiinae</taxon>
        <taxon>Aphidius</taxon>
    </lineage>
</organism>
<keyword evidence="9" id="KW-1185">Reference proteome</keyword>
<keyword evidence="4 6" id="KW-0274">FAD</keyword>
<accession>A0A834XK71</accession>
<evidence type="ECO:0000256" key="3">
    <source>
        <dbReference type="ARBA" id="ARBA00022630"/>
    </source>
</evidence>
<dbReference type="Pfam" id="PF09791">
    <property type="entry name" value="Oxidored-like"/>
    <property type="match status" value="1"/>
</dbReference>
<dbReference type="GO" id="GO:0016491">
    <property type="term" value="F:oxidoreductase activity"/>
    <property type="evidence" value="ECO:0007669"/>
    <property type="project" value="UniProtKB-KW"/>
</dbReference>
<dbReference type="InterPro" id="IPR001834">
    <property type="entry name" value="CBR-like"/>
</dbReference>
<evidence type="ECO:0000256" key="2">
    <source>
        <dbReference type="ARBA" id="ARBA00006105"/>
    </source>
</evidence>
<evidence type="ECO:0000256" key="1">
    <source>
        <dbReference type="ARBA" id="ARBA00001974"/>
    </source>
</evidence>
<dbReference type="InterPro" id="IPR017938">
    <property type="entry name" value="Riboflavin_synthase-like_b-brl"/>
</dbReference>
<comment type="similarity">
    <text evidence="2">Belongs to the flavoprotein pyridine nucleotide cytochrome reductase family.</text>
</comment>
<proteinExistence type="inferred from homology"/>
<evidence type="ECO:0000256" key="5">
    <source>
        <dbReference type="ARBA" id="ARBA00023002"/>
    </source>
</evidence>
<dbReference type="InterPro" id="IPR017927">
    <property type="entry name" value="FAD-bd_FR_type"/>
</dbReference>
<reference evidence="8 9" key="1">
    <citation type="submission" date="2020-08" db="EMBL/GenBank/DDBJ databases">
        <title>Aphidius gifuensis genome sequencing and assembly.</title>
        <authorList>
            <person name="Du Z."/>
        </authorList>
    </citation>
    <scope>NUCLEOTIDE SEQUENCE [LARGE SCALE GENOMIC DNA]</scope>
    <source>
        <strain evidence="8">YNYX2018</strain>
        <tissue evidence="8">Adults</tissue>
    </source>
</reference>
<dbReference type="AlphaFoldDB" id="A0A834XK71"/>
<protein>
    <recommendedName>
        <fullName evidence="7">FAD-binding FR-type domain-containing protein</fullName>
    </recommendedName>
</protein>
<dbReference type="InterPro" id="IPR039261">
    <property type="entry name" value="FNR_nucleotide-bd"/>
</dbReference>
<dbReference type="SUPFAM" id="SSF52343">
    <property type="entry name" value="Ferredoxin reductase-like, C-terminal NADP-linked domain"/>
    <property type="match status" value="1"/>
</dbReference>
<dbReference type="InterPro" id="IPR001433">
    <property type="entry name" value="OxRdtase_FAD/NAD-bd"/>
</dbReference>
<feature type="binding site" evidence="6">
    <location>
        <position position="108"/>
    </location>
    <ligand>
        <name>FAD</name>
        <dbReference type="ChEBI" id="CHEBI:57692"/>
    </ligand>
</feature>
<keyword evidence="5" id="KW-0560">Oxidoreductase</keyword>
<evidence type="ECO:0000256" key="4">
    <source>
        <dbReference type="ARBA" id="ARBA00022827"/>
    </source>
</evidence>
<dbReference type="OrthoDB" id="432685at2759"/>
<keyword evidence="3 6" id="KW-0285">Flavoprotein</keyword>